<feature type="transmembrane region" description="Helical" evidence="1">
    <location>
        <begin position="333"/>
        <end position="351"/>
    </location>
</feature>
<dbReference type="InterPro" id="IPR056074">
    <property type="entry name" value="DUF7657"/>
</dbReference>
<accession>A0A928YWM5</accession>
<feature type="transmembrane region" description="Helical" evidence="1">
    <location>
        <begin position="235"/>
        <end position="255"/>
    </location>
</feature>
<feature type="transmembrane region" description="Helical" evidence="1">
    <location>
        <begin position="425"/>
        <end position="442"/>
    </location>
</feature>
<dbReference type="RefSeq" id="WP_193910877.1">
    <property type="nucleotide sequence ID" value="NZ_PRDL01000001.1"/>
</dbReference>
<sequence length="706" mass="78953">MLSRQYLDKFNLAVLAFFIVYVAFCLTPSSYGLVLDMFGHNGEGLWWGSAKAIRSDEWAVWTPYFQAVVNNDFARHNLNSIYHEDFRGFSALPIKDWGLFFKPLLWPFLIMNEAYAFSMHHALIMVAFILGWKQLTEKILPETKTGYVAGIFSLVLFFSGFTQVWWTTLGPIIALTPWLLLAVFWCETISLKKIVVFFYISAAWLLSHTYPPIVISTAYFALLLLLAFNRKLLNIKTIVGLGVGGIAALVVVYLYLEDPIAIMSQTVYPGQRLSLGGDASWLLWLSAFIPYINHSNNEAWILNICEVGAVTSLLPLMAVVFGNYRSLVRTQKTVIAMFIFTIIAMSLWMLVSSPEWLARLTLLDRVPGIRMMWALGLTVNFLAIYALMVCDIRFTLVRALVFLIVSVGIYSAACVLHGQPIGEKSAWELIAPLILIAVAVLAGQQLAGDHTKKLLVLLVTALLINLIYWGTFNPGQSAKPIFSLKQSPALNNLKELGQTHPKGWVAVGGYPGAILQGLGLPSISHVLMMPKSPFFRALFPEMSDNRFRHIFNRYAHIQVADVSEPWTSGFDVIRLPKVVVGPATIIAIESAGMEASDLKHDGFIDQVIEENGWLEVRGWGMFSEESVQLLSNQKKSIKARIERVERPDVAEAKGDPRLNLSGFRLFIHSSEKLPLSSLCLYSDDPAFGRHRLLPTQSAPAYQCGNH</sequence>
<proteinExistence type="predicted"/>
<dbReference type="EMBL" id="PRDL01000001">
    <property type="protein sequence ID" value="MBE8718363.1"/>
    <property type="molecule type" value="Genomic_DNA"/>
</dbReference>
<dbReference type="AlphaFoldDB" id="A0A928YWM5"/>
<evidence type="ECO:0000256" key="1">
    <source>
        <dbReference type="SAM" id="Phobius"/>
    </source>
</evidence>
<evidence type="ECO:0000259" key="2">
    <source>
        <dbReference type="Pfam" id="PF24677"/>
    </source>
</evidence>
<feature type="transmembrane region" description="Helical" evidence="1">
    <location>
        <begin position="212"/>
        <end position="229"/>
    </location>
</feature>
<dbReference type="Pfam" id="PF24677">
    <property type="entry name" value="DUF7657"/>
    <property type="match status" value="1"/>
</dbReference>
<feature type="domain" description="DUF7657" evidence="2">
    <location>
        <begin position="12"/>
        <end position="387"/>
    </location>
</feature>
<keyword evidence="4" id="KW-1185">Reference proteome</keyword>
<organism evidence="3 4">
    <name type="scientific">Cellvibrio polysaccharolyticus</name>
    <dbReference type="NCBI Taxonomy" id="2082724"/>
    <lineage>
        <taxon>Bacteria</taxon>
        <taxon>Pseudomonadati</taxon>
        <taxon>Pseudomonadota</taxon>
        <taxon>Gammaproteobacteria</taxon>
        <taxon>Cellvibrionales</taxon>
        <taxon>Cellvibrionaceae</taxon>
        <taxon>Cellvibrio</taxon>
    </lineage>
</organism>
<comment type="caution">
    <text evidence="3">The sequence shown here is derived from an EMBL/GenBank/DDBJ whole genome shotgun (WGS) entry which is preliminary data.</text>
</comment>
<name>A0A928YWM5_9GAMM</name>
<feature type="transmembrane region" description="Helical" evidence="1">
    <location>
        <begin position="12"/>
        <end position="34"/>
    </location>
</feature>
<keyword evidence="1" id="KW-1133">Transmembrane helix</keyword>
<feature type="transmembrane region" description="Helical" evidence="1">
    <location>
        <begin position="299"/>
        <end position="321"/>
    </location>
</feature>
<protein>
    <recommendedName>
        <fullName evidence="2">DUF7657 domain-containing protein</fullName>
    </recommendedName>
</protein>
<dbReference type="Proteomes" id="UP000652567">
    <property type="component" value="Unassembled WGS sequence"/>
</dbReference>
<feature type="transmembrane region" description="Helical" evidence="1">
    <location>
        <begin position="114"/>
        <end position="133"/>
    </location>
</feature>
<gene>
    <name evidence="3" type="ORF">C4F51_14300</name>
</gene>
<feature type="transmembrane region" description="Helical" evidence="1">
    <location>
        <begin position="145"/>
        <end position="166"/>
    </location>
</feature>
<feature type="transmembrane region" description="Helical" evidence="1">
    <location>
        <begin position="454"/>
        <end position="472"/>
    </location>
</feature>
<keyword evidence="1" id="KW-0472">Membrane</keyword>
<evidence type="ECO:0000313" key="3">
    <source>
        <dbReference type="EMBL" id="MBE8718363.1"/>
    </source>
</evidence>
<feature type="transmembrane region" description="Helical" evidence="1">
    <location>
        <begin position="371"/>
        <end position="388"/>
    </location>
</feature>
<reference evidence="3" key="1">
    <citation type="submission" date="2018-07" db="EMBL/GenBank/DDBJ databases">
        <title>Genome assembly of strain Ka43.</title>
        <authorList>
            <person name="Kukolya J."/>
            <person name="Nagy I."/>
            <person name="Horvath B."/>
            <person name="Toth A."/>
        </authorList>
    </citation>
    <scope>NUCLEOTIDE SEQUENCE</scope>
    <source>
        <strain evidence="3">KB43</strain>
    </source>
</reference>
<keyword evidence="1" id="KW-0812">Transmembrane</keyword>
<evidence type="ECO:0000313" key="4">
    <source>
        <dbReference type="Proteomes" id="UP000652567"/>
    </source>
</evidence>
<feature type="transmembrane region" description="Helical" evidence="1">
    <location>
        <begin position="400"/>
        <end position="419"/>
    </location>
</feature>